<dbReference type="CDD" id="cd01167">
    <property type="entry name" value="bac_FRK"/>
    <property type="match status" value="1"/>
</dbReference>
<dbReference type="PRINTS" id="PR00990">
    <property type="entry name" value="RIBOKINASE"/>
</dbReference>
<organism evidence="6 7">
    <name type="scientific">Enterococcus aquimarinus</name>
    <dbReference type="NCBI Taxonomy" id="328396"/>
    <lineage>
        <taxon>Bacteria</taxon>
        <taxon>Bacillati</taxon>
        <taxon>Bacillota</taxon>
        <taxon>Bacilli</taxon>
        <taxon>Lactobacillales</taxon>
        <taxon>Enterococcaceae</taxon>
        <taxon>Enterococcus</taxon>
    </lineage>
</organism>
<reference evidence="6 7" key="1">
    <citation type="submission" date="2014-12" db="EMBL/GenBank/DDBJ databases">
        <title>Draft genome sequences of 29 type strains of Enterococci.</title>
        <authorList>
            <person name="Zhong Z."/>
            <person name="Sun Z."/>
            <person name="Liu W."/>
            <person name="Zhang W."/>
            <person name="Zhang H."/>
        </authorList>
    </citation>
    <scope>NUCLEOTIDE SEQUENCE [LARGE SCALE GENOMIC DNA]</scope>
    <source>
        <strain evidence="6 7">DSM 17690</strain>
    </source>
</reference>
<evidence type="ECO:0000313" key="6">
    <source>
        <dbReference type="EMBL" id="OJG09844.1"/>
    </source>
</evidence>
<dbReference type="AlphaFoldDB" id="A0A1L8QQU8"/>
<evidence type="ECO:0000256" key="3">
    <source>
        <dbReference type="ARBA" id="ARBA00022777"/>
    </source>
</evidence>
<evidence type="ECO:0000259" key="5">
    <source>
        <dbReference type="Pfam" id="PF00294"/>
    </source>
</evidence>
<dbReference type="STRING" id="328396.RU93_GL000483"/>
<dbReference type="GO" id="GO:0006000">
    <property type="term" value="P:fructose metabolic process"/>
    <property type="evidence" value="ECO:0007669"/>
    <property type="project" value="UniProtKB-ARBA"/>
</dbReference>
<dbReference type="Pfam" id="PF00294">
    <property type="entry name" value="PfkB"/>
    <property type="match status" value="1"/>
</dbReference>
<keyword evidence="7" id="KW-1185">Reference proteome</keyword>
<dbReference type="EMBL" id="JXKD01000012">
    <property type="protein sequence ID" value="OJG09844.1"/>
    <property type="molecule type" value="Genomic_DNA"/>
</dbReference>
<dbReference type="InterPro" id="IPR002139">
    <property type="entry name" value="Ribo/fructo_kinase"/>
</dbReference>
<accession>A0A1L8QQU8</accession>
<comment type="caution">
    <text evidence="6">The sequence shown here is derived from an EMBL/GenBank/DDBJ whole genome shotgun (WGS) entry which is preliminary data.</text>
</comment>
<dbReference type="PROSITE" id="PS00583">
    <property type="entry name" value="PFKB_KINASES_1"/>
    <property type="match status" value="1"/>
</dbReference>
<keyword evidence="2 4" id="KW-0808">Transferase</keyword>
<dbReference type="InterPro" id="IPR050306">
    <property type="entry name" value="PfkB_Carbo_kinase"/>
</dbReference>
<feature type="domain" description="Carbohydrate kinase PfkB" evidence="5">
    <location>
        <begin position="4"/>
        <end position="306"/>
    </location>
</feature>
<evidence type="ECO:0000256" key="4">
    <source>
        <dbReference type="RuleBase" id="RU003704"/>
    </source>
</evidence>
<dbReference type="InterPro" id="IPR002173">
    <property type="entry name" value="Carboh/pur_kinase_PfkB_CS"/>
</dbReference>
<dbReference type="GO" id="GO:0008865">
    <property type="term" value="F:fructokinase activity"/>
    <property type="evidence" value="ECO:0007669"/>
    <property type="project" value="UniProtKB-ARBA"/>
</dbReference>
<sequence length="316" mass="33230">MTRHIYCIGEALIDFACTDSLGLRQGKQFEKNAGGAPANVAAAVAKLGGDISFLGQVGKDDFGDHLKNTLIEHGVQTQGMIQAGTTTLAFVGIDPTGERHFSFVRGADGDYEAANVPLSEIDATDIVHFGAALGFCGGALEESYFRLRDEAIAKGAFISFDPNYRETLIAPEDLAAYLAKVRSFIAVADFVKLSDEELTLITGETDIRQGAQQICALGAKYLAVTLGKEGTLLQSVEAQAVVGSIAIKQVDSTGAGDAFTGGLLYQIQKAGTAELTFAKLIDFLAVANVVGALTCTKYGAIPALPTLEEVELVIAK</sequence>
<dbReference type="InterPro" id="IPR011611">
    <property type="entry name" value="PfkB_dom"/>
</dbReference>
<evidence type="ECO:0000313" key="7">
    <source>
        <dbReference type="Proteomes" id="UP000182149"/>
    </source>
</evidence>
<dbReference type="Gene3D" id="3.40.1190.20">
    <property type="match status" value="1"/>
</dbReference>
<protein>
    <submittedName>
        <fullName evidence="6">Sugar kinase, ribokinase</fullName>
    </submittedName>
</protein>
<dbReference type="InterPro" id="IPR029056">
    <property type="entry name" value="Ribokinase-like"/>
</dbReference>
<comment type="similarity">
    <text evidence="1 4">Belongs to the carbohydrate kinase PfkB family.</text>
</comment>
<name>A0A1L8QQU8_9ENTE</name>
<dbReference type="Proteomes" id="UP000182149">
    <property type="component" value="Unassembled WGS sequence"/>
</dbReference>
<evidence type="ECO:0000256" key="2">
    <source>
        <dbReference type="ARBA" id="ARBA00022679"/>
    </source>
</evidence>
<dbReference type="PANTHER" id="PTHR43085">
    <property type="entry name" value="HEXOKINASE FAMILY MEMBER"/>
    <property type="match status" value="1"/>
</dbReference>
<dbReference type="OrthoDB" id="9775849at2"/>
<dbReference type="RefSeq" id="WP_071875193.1">
    <property type="nucleotide sequence ID" value="NZ_JBHSHF010000016.1"/>
</dbReference>
<keyword evidence="3 4" id="KW-0418">Kinase</keyword>
<proteinExistence type="inferred from homology"/>
<dbReference type="SUPFAM" id="SSF53613">
    <property type="entry name" value="Ribokinase-like"/>
    <property type="match status" value="1"/>
</dbReference>
<gene>
    <name evidence="6" type="ORF">RU93_GL000483</name>
</gene>
<dbReference type="PANTHER" id="PTHR43085:SF54">
    <property type="entry name" value="PUTATIVE-RELATED"/>
    <property type="match status" value="1"/>
</dbReference>
<evidence type="ECO:0000256" key="1">
    <source>
        <dbReference type="ARBA" id="ARBA00010688"/>
    </source>
</evidence>
<dbReference type="PROSITE" id="PS00584">
    <property type="entry name" value="PFKB_KINASES_2"/>
    <property type="match status" value="1"/>
</dbReference>